<protein>
    <recommendedName>
        <fullName evidence="6">Dehydrin</fullName>
    </recommendedName>
</protein>
<keyword evidence="5" id="KW-1185">Reference proteome</keyword>
<name>A0A8J5VDN3_ZIZPA</name>
<evidence type="ECO:0008006" key="6">
    <source>
        <dbReference type="Google" id="ProtNLM"/>
    </source>
</evidence>
<dbReference type="PANTHER" id="PTHR33346">
    <property type="entry name" value="DEHYDRIN XERO 2-RELATED"/>
    <property type="match status" value="1"/>
</dbReference>
<feature type="region of interest" description="Disordered" evidence="3">
    <location>
        <begin position="196"/>
        <end position="265"/>
    </location>
</feature>
<dbReference type="EMBL" id="JAAALK010000288">
    <property type="protein sequence ID" value="KAG8055726.1"/>
    <property type="molecule type" value="Genomic_DNA"/>
</dbReference>
<comment type="caution">
    <text evidence="4">The sequence shown here is derived from an EMBL/GenBank/DDBJ whole genome shotgun (WGS) entry which is preliminary data.</text>
</comment>
<dbReference type="PANTHER" id="PTHR33346:SF42">
    <property type="entry name" value="DEHYDRIN XERO 1"/>
    <property type="match status" value="1"/>
</dbReference>
<dbReference type="OrthoDB" id="685434at2759"/>
<dbReference type="Proteomes" id="UP000729402">
    <property type="component" value="Unassembled WGS sequence"/>
</dbReference>
<dbReference type="InterPro" id="IPR000167">
    <property type="entry name" value="Dehydrin"/>
</dbReference>
<dbReference type="AlphaFoldDB" id="A0A8J5VDN3"/>
<proteinExistence type="inferred from homology"/>
<reference evidence="4" key="2">
    <citation type="submission" date="2021-02" db="EMBL/GenBank/DDBJ databases">
        <authorList>
            <person name="Kimball J.A."/>
            <person name="Haas M.W."/>
            <person name="Macchietto M."/>
            <person name="Kono T."/>
            <person name="Duquette J."/>
            <person name="Shao M."/>
        </authorList>
    </citation>
    <scope>NUCLEOTIDE SEQUENCE</scope>
    <source>
        <tissue evidence="4">Fresh leaf tissue</tissue>
    </source>
</reference>
<dbReference type="PROSITE" id="PS00823">
    <property type="entry name" value="DEHYDRIN_2"/>
    <property type="match status" value="1"/>
</dbReference>
<evidence type="ECO:0000256" key="2">
    <source>
        <dbReference type="RuleBase" id="RU003995"/>
    </source>
</evidence>
<gene>
    <name evidence="4" type="ORF">GUJ93_ZPchr0001g30898</name>
</gene>
<dbReference type="GO" id="GO:0005829">
    <property type="term" value="C:cytosol"/>
    <property type="evidence" value="ECO:0007669"/>
    <property type="project" value="TreeGrafter"/>
</dbReference>
<evidence type="ECO:0000256" key="3">
    <source>
        <dbReference type="SAM" id="MobiDB-lite"/>
    </source>
</evidence>
<evidence type="ECO:0000313" key="5">
    <source>
        <dbReference type="Proteomes" id="UP000729402"/>
    </source>
</evidence>
<dbReference type="GO" id="GO:0009414">
    <property type="term" value="P:response to water deprivation"/>
    <property type="evidence" value="ECO:0007669"/>
    <property type="project" value="TreeGrafter"/>
</dbReference>
<dbReference type="InterPro" id="IPR030513">
    <property type="entry name" value="Dehydrin_CS"/>
</dbReference>
<comment type="similarity">
    <text evidence="1 2">Belongs to the plant dehydrin family.</text>
</comment>
<dbReference type="Pfam" id="PF00257">
    <property type="entry name" value="Dehydrin"/>
    <property type="match status" value="1"/>
</dbReference>
<evidence type="ECO:0000256" key="1">
    <source>
        <dbReference type="ARBA" id="ARBA00008403"/>
    </source>
</evidence>
<organism evidence="4 5">
    <name type="scientific">Zizania palustris</name>
    <name type="common">Northern wild rice</name>
    <dbReference type="NCBI Taxonomy" id="103762"/>
    <lineage>
        <taxon>Eukaryota</taxon>
        <taxon>Viridiplantae</taxon>
        <taxon>Streptophyta</taxon>
        <taxon>Embryophyta</taxon>
        <taxon>Tracheophyta</taxon>
        <taxon>Spermatophyta</taxon>
        <taxon>Magnoliopsida</taxon>
        <taxon>Liliopsida</taxon>
        <taxon>Poales</taxon>
        <taxon>Poaceae</taxon>
        <taxon>BOP clade</taxon>
        <taxon>Oryzoideae</taxon>
        <taxon>Oryzeae</taxon>
        <taxon>Zizaniinae</taxon>
        <taxon>Zizania</taxon>
    </lineage>
</organism>
<feature type="compositionally biased region" description="Basic and acidic residues" evidence="3">
    <location>
        <begin position="230"/>
        <end position="247"/>
    </location>
</feature>
<evidence type="ECO:0000313" key="4">
    <source>
        <dbReference type="EMBL" id="KAG8055726.1"/>
    </source>
</evidence>
<accession>A0A8J5VDN3</accession>
<dbReference type="GO" id="GO:0009737">
    <property type="term" value="P:response to abscisic acid"/>
    <property type="evidence" value="ECO:0007669"/>
    <property type="project" value="TreeGrafter"/>
</dbReference>
<reference evidence="4" key="1">
    <citation type="journal article" date="2021" name="bioRxiv">
        <title>Whole Genome Assembly and Annotation of Northern Wild Rice, Zizania palustris L., Supports a Whole Genome Duplication in the Zizania Genus.</title>
        <authorList>
            <person name="Haas M."/>
            <person name="Kono T."/>
            <person name="Macchietto M."/>
            <person name="Millas R."/>
            <person name="McGilp L."/>
            <person name="Shao M."/>
            <person name="Duquette J."/>
            <person name="Hirsch C.N."/>
            <person name="Kimball J."/>
        </authorList>
    </citation>
    <scope>NUCLEOTIDE SEQUENCE</scope>
    <source>
        <tissue evidence="4">Fresh leaf tissue</tissue>
    </source>
</reference>
<dbReference type="GO" id="GO:0009631">
    <property type="term" value="P:cold acclimation"/>
    <property type="evidence" value="ECO:0007669"/>
    <property type="project" value="TreeGrafter"/>
</dbReference>
<sequence>MREHVACFLVQIRAYRFDFRAARGVVVSSTPTHSLAQRGNSSREQPIMAEYRGEYGHPYPRVDQYGNPVPPVDQYGNPVPRGAEVDSAGGTATAYGDSDTAGHMASSTPHPAVSPGDYGGNDAVIYGLGGAEHPLEGVVSGAVAPGGAAYPPGGGDVPSGVTAPYAYEGMVGSDGGGAAAAAQLQPTIPREHTTTLGEKMRHSGSSSSSSSAEDVVEGQGGRRKKSIKQKIKEKLPGGHKQQEEHKAGHAVPAAETGTHAAGMHEKKGIVEKIKEKLPCHH</sequence>